<keyword evidence="2" id="KW-0812">Transmembrane</keyword>
<feature type="transmembrane region" description="Helical" evidence="2">
    <location>
        <begin position="239"/>
        <end position="266"/>
    </location>
</feature>
<evidence type="ECO:0000313" key="4">
    <source>
        <dbReference type="EMBL" id="KAL1519856.1"/>
    </source>
</evidence>
<keyword evidence="2" id="KW-1133">Transmembrane helix</keyword>
<keyword evidence="3" id="KW-0732">Signal</keyword>
<dbReference type="GO" id="GO:0008237">
    <property type="term" value="F:metallopeptidase activity"/>
    <property type="evidence" value="ECO:0007669"/>
    <property type="project" value="InterPro"/>
</dbReference>
<feature type="region of interest" description="Disordered" evidence="1">
    <location>
        <begin position="537"/>
        <end position="598"/>
    </location>
</feature>
<dbReference type="InterPro" id="IPR024079">
    <property type="entry name" value="MetalloPept_cat_dom_sf"/>
</dbReference>
<reference evidence="4 5" key="1">
    <citation type="journal article" date="2024" name="Science">
        <title>Giant polyketide synthase enzymes in the biosynthesis of giant marine polyether toxins.</title>
        <authorList>
            <person name="Fallon T.R."/>
            <person name="Shende V.V."/>
            <person name="Wierzbicki I.H."/>
            <person name="Pendleton A.L."/>
            <person name="Watervoot N.F."/>
            <person name="Auber R.P."/>
            <person name="Gonzalez D.J."/>
            <person name="Wisecaver J.H."/>
            <person name="Moore B.S."/>
        </authorList>
    </citation>
    <scope>NUCLEOTIDE SEQUENCE [LARGE SCALE GENOMIC DNA]</scope>
    <source>
        <strain evidence="4 5">12B1</strain>
    </source>
</reference>
<evidence type="ECO:0008006" key="6">
    <source>
        <dbReference type="Google" id="ProtNLM"/>
    </source>
</evidence>
<comment type="caution">
    <text evidence="4">The sequence shown here is derived from an EMBL/GenBank/DDBJ whole genome shotgun (WGS) entry which is preliminary data.</text>
</comment>
<name>A0AB34JGL2_PRYPA</name>
<keyword evidence="5" id="KW-1185">Reference proteome</keyword>
<keyword evidence="2" id="KW-0472">Membrane</keyword>
<evidence type="ECO:0000256" key="1">
    <source>
        <dbReference type="SAM" id="MobiDB-lite"/>
    </source>
</evidence>
<proteinExistence type="predicted"/>
<gene>
    <name evidence="4" type="ORF">AB1Y20_023359</name>
</gene>
<evidence type="ECO:0000256" key="2">
    <source>
        <dbReference type="SAM" id="Phobius"/>
    </source>
</evidence>
<evidence type="ECO:0000256" key="3">
    <source>
        <dbReference type="SAM" id="SignalP"/>
    </source>
</evidence>
<dbReference type="EMBL" id="JBGBPQ010000009">
    <property type="protein sequence ID" value="KAL1519856.1"/>
    <property type="molecule type" value="Genomic_DNA"/>
</dbReference>
<protein>
    <recommendedName>
        <fullName evidence="6">Peptidase M10 metallopeptidase domain-containing protein</fullName>
    </recommendedName>
</protein>
<dbReference type="SUPFAM" id="SSF55486">
    <property type="entry name" value="Metalloproteases ('zincins'), catalytic domain"/>
    <property type="match status" value="1"/>
</dbReference>
<feature type="signal peptide" evidence="3">
    <location>
        <begin position="1"/>
        <end position="17"/>
    </location>
</feature>
<feature type="chain" id="PRO_5044250890" description="Peptidase M10 metallopeptidase domain-containing protein" evidence="3">
    <location>
        <begin position="18"/>
        <end position="598"/>
    </location>
</feature>
<evidence type="ECO:0000313" key="5">
    <source>
        <dbReference type="Proteomes" id="UP001515480"/>
    </source>
</evidence>
<sequence length="598" mass="65673">MRAGGFLLLAACACARGWVTTSQARFGAQIPAIRNESRGVVTSLVPQTLGYLWSYQTNSQSARGLGGSITWAWDSELCHRILRVMEEDFWQISFVDCLDVRAALHRAFETWSSNHKLIKFTDVTDECEKRGESTDSCSLAEIWVTFMNSSNLNFGGVPSASTSAAAQAVPYPRYSTSFVSTNGISPFRQVGSTKVPRQVLEVTGGRLSFNTGDPYCWYLDTSFCQGWHDLKRRHGKDGVFIFSIVLLFVFWGVAVILIILHFSAVLRNIVRENKALRDELEPLHGRVSLALLMAADRLGFYGLVSRFFIIMLPWAFYKAIFITCWECYDFQAVAAHEIGHLLGLGHPDLVPSELLPLEGAPGENAYNALLAAGLELNASTCLAPWDYVVAGVPSGDLNPATGKRYALMDSIDKHQPRTCLEVDDLEGLNTIYPTCTGAITVPQCTKEPLHFLGWFRICFFIVVPLAFAIGLALLILVPFHIYLFYRERASLSSAERARRPLLLHLFRWSPARVGPPKSSSIDEIALSCPTHTPAAVESAVADPGPSAIDSPKPSREEPGPPNELNSPMEVGRSQPGQSAASIEITPFAAEPALGSQDV</sequence>
<organism evidence="4 5">
    <name type="scientific">Prymnesium parvum</name>
    <name type="common">Toxic golden alga</name>
    <dbReference type="NCBI Taxonomy" id="97485"/>
    <lineage>
        <taxon>Eukaryota</taxon>
        <taxon>Haptista</taxon>
        <taxon>Haptophyta</taxon>
        <taxon>Prymnesiophyceae</taxon>
        <taxon>Prymnesiales</taxon>
        <taxon>Prymnesiaceae</taxon>
        <taxon>Prymnesium</taxon>
    </lineage>
</organism>
<dbReference type="Gene3D" id="3.40.390.10">
    <property type="entry name" value="Collagenase (Catalytic Domain)"/>
    <property type="match status" value="1"/>
</dbReference>
<feature type="transmembrane region" description="Helical" evidence="2">
    <location>
        <begin position="454"/>
        <end position="485"/>
    </location>
</feature>
<dbReference type="AlphaFoldDB" id="A0AB34JGL2"/>
<accession>A0AB34JGL2</accession>
<feature type="transmembrane region" description="Helical" evidence="2">
    <location>
        <begin position="298"/>
        <end position="317"/>
    </location>
</feature>
<dbReference type="Proteomes" id="UP001515480">
    <property type="component" value="Unassembled WGS sequence"/>
</dbReference>